<gene>
    <name evidence="8" type="ORF">N7452_006115</name>
</gene>
<comment type="subcellular location">
    <subcellularLocation>
        <location evidence="1">Membrane</location>
        <topology evidence="1">Multi-pass membrane protein</topology>
    </subcellularLocation>
</comment>
<dbReference type="PROSITE" id="PS50850">
    <property type="entry name" value="MFS"/>
    <property type="match status" value="1"/>
</dbReference>
<feature type="transmembrane region" description="Helical" evidence="6">
    <location>
        <begin position="18"/>
        <end position="35"/>
    </location>
</feature>
<feature type="transmembrane region" description="Helical" evidence="6">
    <location>
        <begin position="310"/>
        <end position="331"/>
    </location>
</feature>
<keyword evidence="2" id="KW-0813">Transport</keyword>
<evidence type="ECO:0000256" key="3">
    <source>
        <dbReference type="ARBA" id="ARBA00022692"/>
    </source>
</evidence>
<evidence type="ECO:0000256" key="2">
    <source>
        <dbReference type="ARBA" id="ARBA00022448"/>
    </source>
</evidence>
<evidence type="ECO:0000256" key="1">
    <source>
        <dbReference type="ARBA" id="ARBA00004141"/>
    </source>
</evidence>
<dbReference type="SUPFAM" id="SSF103473">
    <property type="entry name" value="MFS general substrate transporter"/>
    <property type="match status" value="1"/>
</dbReference>
<comment type="caution">
    <text evidence="8">The sequence shown here is derived from an EMBL/GenBank/DDBJ whole genome shotgun (WGS) entry which is preliminary data.</text>
</comment>
<dbReference type="PANTHER" id="PTHR23502:SF51">
    <property type="entry name" value="QUINIDINE RESISTANCE PROTEIN 1-RELATED"/>
    <property type="match status" value="1"/>
</dbReference>
<dbReference type="InterPro" id="IPR036259">
    <property type="entry name" value="MFS_trans_sf"/>
</dbReference>
<dbReference type="Pfam" id="PF07690">
    <property type="entry name" value="MFS_1"/>
    <property type="match status" value="1"/>
</dbReference>
<evidence type="ECO:0000313" key="8">
    <source>
        <dbReference type="EMBL" id="KAJ5339387.1"/>
    </source>
</evidence>
<evidence type="ECO:0000256" key="6">
    <source>
        <dbReference type="SAM" id="Phobius"/>
    </source>
</evidence>
<name>A0A9W9QK01_PENBR</name>
<dbReference type="Gene3D" id="1.20.1250.20">
    <property type="entry name" value="MFS general substrate transporter like domains"/>
    <property type="match status" value="1"/>
</dbReference>
<feature type="transmembrane region" description="Helical" evidence="6">
    <location>
        <begin position="177"/>
        <end position="197"/>
    </location>
</feature>
<dbReference type="Proteomes" id="UP001147695">
    <property type="component" value="Unassembled WGS sequence"/>
</dbReference>
<dbReference type="PANTHER" id="PTHR23502">
    <property type="entry name" value="MAJOR FACILITATOR SUPERFAMILY"/>
    <property type="match status" value="1"/>
</dbReference>
<feature type="transmembrane region" description="Helical" evidence="6">
    <location>
        <begin position="343"/>
        <end position="365"/>
    </location>
</feature>
<evidence type="ECO:0000259" key="7">
    <source>
        <dbReference type="PROSITE" id="PS50850"/>
    </source>
</evidence>
<keyword evidence="4 6" id="KW-1133">Transmembrane helix</keyword>
<protein>
    <submittedName>
        <fullName evidence="8">MFS general substrate transporter</fullName>
    </submittedName>
</protein>
<accession>A0A9W9QK01</accession>
<dbReference type="EMBL" id="JAPZBQ010000003">
    <property type="protein sequence ID" value="KAJ5339387.1"/>
    <property type="molecule type" value="Genomic_DNA"/>
</dbReference>
<sequence>MSPLLTAGFSDQNGRRPVIITCLFIFIGTSIGLACQTKFPILLVLRCLQGFASSSAVVISTASVNDLVTRAERGKYMLYTSLGVTLGPAIGPTLGGILTQYLGWRSVFWFLAICSSVVASIMLLFLPETSRAVVGNGSLHPQPWNRCALQIARPVEYEKEPSTRVIFNQRPGIRQTLTMLLDAHVALLVICSAANTFTSSAITNSLTTLLAANYKLIPLHIGLCYLPFTFGGLSSRWTAGTIADWLYRRQAHQIGEDIQPNRQSPEQLERMPLEKARLRLTIPFVYFCCVCIVGYGWVMNYNVHLAGPLILLFLYGNATTGVSSTIAILAVDLNASRPASTHAAMNLVSYLTSAGAVAAVVSLIYNTGVGWMGVIMAGVMIVTSPALWALYIWGKAWREKPSPKTCK</sequence>
<feature type="domain" description="Major facilitator superfamily (MFS) profile" evidence="7">
    <location>
        <begin position="1"/>
        <end position="395"/>
    </location>
</feature>
<reference evidence="8" key="2">
    <citation type="journal article" date="2023" name="IMA Fungus">
        <title>Comparative genomic study of the Penicillium genus elucidates a diverse pangenome and 15 lateral gene transfer events.</title>
        <authorList>
            <person name="Petersen C."/>
            <person name="Sorensen T."/>
            <person name="Nielsen M.R."/>
            <person name="Sondergaard T.E."/>
            <person name="Sorensen J.L."/>
            <person name="Fitzpatrick D.A."/>
            <person name="Frisvad J.C."/>
            <person name="Nielsen K.L."/>
        </authorList>
    </citation>
    <scope>NUCLEOTIDE SEQUENCE</scope>
    <source>
        <strain evidence="8">IBT 35673</strain>
    </source>
</reference>
<proteinExistence type="predicted"/>
<feature type="transmembrane region" description="Helical" evidence="6">
    <location>
        <begin position="107"/>
        <end position="126"/>
    </location>
</feature>
<keyword evidence="3 6" id="KW-0812">Transmembrane</keyword>
<feature type="transmembrane region" description="Helical" evidence="6">
    <location>
        <begin position="371"/>
        <end position="394"/>
    </location>
</feature>
<dbReference type="InterPro" id="IPR011701">
    <property type="entry name" value="MFS"/>
</dbReference>
<dbReference type="AlphaFoldDB" id="A0A9W9QK01"/>
<dbReference type="InterPro" id="IPR020846">
    <property type="entry name" value="MFS_dom"/>
</dbReference>
<keyword evidence="5 6" id="KW-0472">Membrane</keyword>
<reference evidence="8" key="1">
    <citation type="submission" date="2022-12" db="EMBL/GenBank/DDBJ databases">
        <authorList>
            <person name="Petersen C."/>
        </authorList>
    </citation>
    <scope>NUCLEOTIDE SEQUENCE</scope>
    <source>
        <strain evidence="8">IBT 35673</strain>
    </source>
</reference>
<feature type="transmembrane region" description="Helical" evidence="6">
    <location>
        <begin position="76"/>
        <end position="101"/>
    </location>
</feature>
<dbReference type="GO" id="GO:0022857">
    <property type="term" value="F:transmembrane transporter activity"/>
    <property type="evidence" value="ECO:0007669"/>
    <property type="project" value="InterPro"/>
</dbReference>
<organism evidence="8 9">
    <name type="scientific">Penicillium brevicompactum</name>
    <dbReference type="NCBI Taxonomy" id="5074"/>
    <lineage>
        <taxon>Eukaryota</taxon>
        <taxon>Fungi</taxon>
        <taxon>Dikarya</taxon>
        <taxon>Ascomycota</taxon>
        <taxon>Pezizomycotina</taxon>
        <taxon>Eurotiomycetes</taxon>
        <taxon>Eurotiomycetidae</taxon>
        <taxon>Eurotiales</taxon>
        <taxon>Aspergillaceae</taxon>
        <taxon>Penicillium</taxon>
    </lineage>
</organism>
<feature type="transmembrane region" description="Helical" evidence="6">
    <location>
        <begin position="280"/>
        <end position="298"/>
    </location>
</feature>
<evidence type="ECO:0000256" key="5">
    <source>
        <dbReference type="ARBA" id="ARBA00023136"/>
    </source>
</evidence>
<evidence type="ECO:0000313" key="9">
    <source>
        <dbReference type="Proteomes" id="UP001147695"/>
    </source>
</evidence>
<evidence type="ECO:0000256" key="4">
    <source>
        <dbReference type="ARBA" id="ARBA00022989"/>
    </source>
</evidence>
<dbReference type="GO" id="GO:0005886">
    <property type="term" value="C:plasma membrane"/>
    <property type="evidence" value="ECO:0007669"/>
    <property type="project" value="TreeGrafter"/>
</dbReference>
<feature type="transmembrane region" description="Helical" evidence="6">
    <location>
        <begin position="217"/>
        <end position="239"/>
    </location>
</feature>